<dbReference type="Proteomes" id="UP000011087">
    <property type="component" value="Unassembled WGS sequence"/>
</dbReference>
<dbReference type="GeneID" id="17302720"/>
<evidence type="ECO:0000256" key="1">
    <source>
        <dbReference type="SAM" id="SignalP"/>
    </source>
</evidence>
<dbReference type="RefSeq" id="XP_005833105.1">
    <property type="nucleotide sequence ID" value="XM_005833048.1"/>
</dbReference>
<dbReference type="EnsemblProtists" id="EKX46125">
    <property type="protein sequence ID" value="EKX46125"/>
    <property type="gene ID" value="GUITHDRAFT_138592"/>
</dbReference>
<name>L1JDD5_GUITC</name>
<dbReference type="AlphaFoldDB" id="L1JDD5"/>
<dbReference type="KEGG" id="gtt:GUITHDRAFT_138592"/>
<reference evidence="4" key="2">
    <citation type="submission" date="2012-11" db="EMBL/GenBank/DDBJ databases">
        <authorList>
            <person name="Kuo A."/>
            <person name="Curtis B.A."/>
            <person name="Tanifuji G."/>
            <person name="Burki F."/>
            <person name="Gruber A."/>
            <person name="Irimia M."/>
            <person name="Maruyama S."/>
            <person name="Arias M.C."/>
            <person name="Ball S.G."/>
            <person name="Gile G.H."/>
            <person name="Hirakawa Y."/>
            <person name="Hopkins J.F."/>
            <person name="Rensing S.A."/>
            <person name="Schmutz J."/>
            <person name="Symeonidi A."/>
            <person name="Elias M."/>
            <person name="Eveleigh R.J."/>
            <person name="Herman E.K."/>
            <person name="Klute M.J."/>
            <person name="Nakayama T."/>
            <person name="Obornik M."/>
            <person name="Reyes-Prieto A."/>
            <person name="Armbrust E.V."/>
            <person name="Aves S.J."/>
            <person name="Beiko R.G."/>
            <person name="Coutinho P."/>
            <person name="Dacks J.B."/>
            <person name="Durnford D.G."/>
            <person name="Fast N.M."/>
            <person name="Green B.R."/>
            <person name="Grisdale C."/>
            <person name="Hempe F."/>
            <person name="Henrissat B."/>
            <person name="Hoppner M.P."/>
            <person name="Ishida K.-I."/>
            <person name="Kim E."/>
            <person name="Koreny L."/>
            <person name="Kroth P.G."/>
            <person name="Liu Y."/>
            <person name="Malik S.-B."/>
            <person name="Maier U.G."/>
            <person name="McRose D."/>
            <person name="Mock T."/>
            <person name="Neilson J.A."/>
            <person name="Onodera N.T."/>
            <person name="Poole A.M."/>
            <person name="Pritham E.J."/>
            <person name="Richards T.A."/>
            <person name="Rocap G."/>
            <person name="Roy S.W."/>
            <person name="Sarai C."/>
            <person name="Schaack S."/>
            <person name="Shirato S."/>
            <person name="Slamovits C.H."/>
            <person name="Spencer D.F."/>
            <person name="Suzuki S."/>
            <person name="Worden A.Z."/>
            <person name="Zauner S."/>
            <person name="Barry K."/>
            <person name="Bell C."/>
            <person name="Bharti A.K."/>
            <person name="Crow J.A."/>
            <person name="Grimwood J."/>
            <person name="Kramer R."/>
            <person name="Lindquist E."/>
            <person name="Lucas S."/>
            <person name="Salamov A."/>
            <person name="McFadden G.I."/>
            <person name="Lane C.E."/>
            <person name="Keeling P.J."/>
            <person name="Gray M.W."/>
            <person name="Grigoriev I.V."/>
            <person name="Archibald J.M."/>
        </authorList>
    </citation>
    <scope>NUCLEOTIDE SEQUENCE</scope>
    <source>
        <strain evidence="4">CCMP2712</strain>
    </source>
</reference>
<accession>L1JDD5</accession>
<proteinExistence type="predicted"/>
<keyword evidence="1" id="KW-0732">Signal</keyword>
<feature type="signal peptide" evidence="1">
    <location>
        <begin position="1"/>
        <end position="16"/>
    </location>
</feature>
<reference evidence="3" key="3">
    <citation type="submission" date="2016-03" db="UniProtKB">
        <authorList>
            <consortium name="EnsemblProtists"/>
        </authorList>
    </citation>
    <scope>IDENTIFICATION</scope>
</reference>
<organism evidence="2">
    <name type="scientific">Guillardia theta (strain CCMP2712)</name>
    <name type="common">Cryptophyte</name>
    <dbReference type="NCBI Taxonomy" id="905079"/>
    <lineage>
        <taxon>Eukaryota</taxon>
        <taxon>Cryptophyceae</taxon>
        <taxon>Pyrenomonadales</taxon>
        <taxon>Geminigeraceae</taxon>
        <taxon>Guillardia</taxon>
    </lineage>
</organism>
<evidence type="ECO:0000313" key="4">
    <source>
        <dbReference type="Proteomes" id="UP000011087"/>
    </source>
</evidence>
<keyword evidence="4" id="KW-1185">Reference proteome</keyword>
<sequence length="176" mass="17608">MLRAAALAALAASASAFSAPSSFTGAALKTSVSGNVCGPVMSAADDAAVSRRAALGAILAGAAAIPAAANAAYDKPKDKDANWQLRLGGVGVTNLSGGGYNGQRTSAFKKSILSPERGATKLTRRGLSDEEIDNISSLTDKVIKESVITKKGYKTSNTVGINPGFGGSSGIFTGAK</sequence>
<gene>
    <name evidence="2" type="ORF">GUITHDRAFT_138592</name>
</gene>
<reference evidence="2 4" key="1">
    <citation type="journal article" date="2012" name="Nature">
        <title>Algal genomes reveal evolutionary mosaicism and the fate of nucleomorphs.</title>
        <authorList>
            <consortium name="DOE Joint Genome Institute"/>
            <person name="Curtis B.A."/>
            <person name="Tanifuji G."/>
            <person name="Burki F."/>
            <person name="Gruber A."/>
            <person name="Irimia M."/>
            <person name="Maruyama S."/>
            <person name="Arias M.C."/>
            <person name="Ball S.G."/>
            <person name="Gile G.H."/>
            <person name="Hirakawa Y."/>
            <person name="Hopkins J.F."/>
            <person name="Kuo A."/>
            <person name="Rensing S.A."/>
            <person name="Schmutz J."/>
            <person name="Symeonidi A."/>
            <person name="Elias M."/>
            <person name="Eveleigh R.J."/>
            <person name="Herman E.K."/>
            <person name="Klute M.J."/>
            <person name="Nakayama T."/>
            <person name="Obornik M."/>
            <person name="Reyes-Prieto A."/>
            <person name="Armbrust E.V."/>
            <person name="Aves S.J."/>
            <person name="Beiko R.G."/>
            <person name="Coutinho P."/>
            <person name="Dacks J.B."/>
            <person name="Durnford D.G."/>
            <person name="Fast N.M."/>
            <person name="Green B.R."/>
            <person name="Grisdale C.J."/>
            <person name="Hempel F."/>
            <person name="Henrissat B."/>
            <person name="Hoppner M.P."/>
            <person name="Ishida K."/>
            <person name="Kim E."/>
            <person name="Koreny L."/>
            <person name="Kroth P.G."/>
            <person name="Liu Y."/>
            <person name="Malik S.B."/>
            <person name="Maier U.G."/>
            <person name="McRose D."/>
            <person name="Mock T."/>
            <person name="Neilson J.A."/>
            <person name="Onodera N.T."/>
            <person name="Poole A.M."/>
            <person name="Pritham E.J."/>
            <person name="Richards T.A."/>
            <person name="Rocap G."/>
            <person name="Roy S.W."/>
            <person name="Sarai C."/>
            <person name="Schaack S."/>
            <person name="Shirato S."/>
            <person name="Slamovits C.H."/>
            <person name="Spencer D.F."/>
            <person name="Suzuki S."/>
            <person name="Worden A.Z."/>
            <person name="Zauner S."/>
            <person name="Barry K."/>
            <person name="Bell C."/>
            <person name="Bharti A.K."/>
            <person name="Crow J.A."/>
            <person name="Grimwood J."/>
            <person name="Kramer R."/>
            <person name="Lindquist E."/>
            <person name="Lucas S."/>
            <person name="Salamov A."/>
            <person name="McFadden G.I."/>
            <person name="Lane C.E."/>
            <person name="Keeling P.J."/>
            <person name="Gray M.W."/>
            <person name="Grigoriev I.V."/>
            <person name="Archibald J.M."/>
        </authorList>
    </citation>
    <scope>NUCLEOTIDE SEQUENCE</scope>
    <source>
        <strain evidence="2 4">CCMP2712</strain>
    </source>
</reference>
<evidence type="ECO:0008006" key="5">
    <source>
        <dbReference type="Google" id="ProtNLM"/>
    </source>
</evidence>
<dbReference type="EMBL" id="JH992996">
    <property type="protein sequence ID" value="EKX46125.1"/>
    <property type="molecule type" value="Genomic_DNA"/>
</dbReference>
<feature type="chain" id="PRO_5008771276" description="PS II complex 12 kDa extrinsic protein" evidence="1">
    <location>
        <begin position="17"/>
        <end position="176"/>
    </location>
</feature>
<evidence type="ECO:0000313" key="2">
    <source>
        <dbReference type="EMBL" id="EKX46125.1"/>
    </source>
</evidence>
<dbReference type="PaxDb" id="55529-EKX46125"/>
<protein>
    <recommendedName>
        <fullName evidence="5">PS II complex 12 kDa extrinsic protein</fullName>
    </recommendedName>
</protein>
<evidence type="ECO:0000313" key="3">
    <source>
        <dbReference type="EnsemblProtists" id="EKX46125"/>
    </source>
</evidence>
<dbReference type="HOGENOM" id="CLU_1753188_0_0_1"/>